<gene>
    <name evidence="2" type="ORF">ACFPU1_16535</name>
</gene>
<evidence type="ECO:0008006" key="4">
    <source>
        <dbReference type="Google" id="ProtNLM"/>
    </source>
</evidence>
<sequence length="87" mass="10234">MKNYHILFIIGMGLFFISVFVTSDLRYFEIFFSLGAALFFILFYLYLWKSKRQGTLENNYIPLILSVLSAVFLLVCIYYISHKLTIA</sequence>
<feature type="transmembrane region" description="Helical" evidence="1">
    <location>
        <begin position="60"/>
        <end position="80"/>
    </location>
</feature>
<dbReference type="Proteomes" id="UP001596142">
    <property type="component" value="Unassembled WGS sequence"/>
</dbReference>
<name>A0ABW0YVH1_9BACI</name>
<feature type="transmembrane region" description="Helical" evidence="1">
    <location>
        <begin position="6"/>
        <end position="23"/>
    </location>
</feature>
<reference evidence="3" key="1">
    <citation type="journal article" date="2019" name="Int. J. Syst. Evol. Microbiol.">
        <title>The Global Catalogue of Microorganisms (GCM) 10K type strain sequencing project: providing services to taxonomists for standard genome sequencing and annotation.</title>
        <authorList>
            <consortium name="The Broad Institute Genomics Platform"/>
            <consortium name="The Broad Institute Genome Sequencing Center for Infectious Disease"/>
            <person name="Wu L."/>
            <person name="Ma J."/>
        </authorList>
    </citation>
    <scope>NUCLEOTIDE SEQUENCE [LARGE SCALE GENOMIC DNA]</scope>
    <source>
        <strain evidence="3">CECT 7184</strain>
    </source>
</reference>
<keyword evidence="3" id="KW-1185">Reference proteome</keyword>
<keyword evidence="1" id="KW-0472">Membrane</keyword>
<dbReference type="EMBL" id="JBHSOZ010000010">
    <property type="protein sequence ID" value="MFC5714359.1"/>
    <property type="molecule type" value="Genomic_DNA"/>
</dbReference>
<feature type="transmembrane region" description="Helical" evidence="1">
    <location>
        <begin position="30"/>
        <end position="48"/>
    </location>
</feature>
<accession>A0ABW0YVH1</accession>
<organism evidence="2 3">
    <name type="scientific">Thalassorhabdus alkalitolerans</name>
    <dbReference type="NCBI Taxonomy" id="2282697"/>
    <lineage>
        <taxon>Bacteria</taxon>
        <taxon>Bacillati</taxon>
        <taxon>Bacillota</taxon>
        <taxon>Bacilli</taxon>
        <taxon>Bacillales</taxon>
        <taxon>Bacillaceae</taxon>
        <taxon>Thalassorhabdus</taxon>
    </lineage>
</organism>
<protein>
    <recommendedName>
        <fullName evidence="4">Group-specific protein</fullName>
    </recommendedName>
</protein>
<keyword evidence="1" id="KW-1133">Transmembrane helix</keyword>
<evidence type="ECO:0000313" key="2">
    <source>
        <dbReference type="EMBL" id="MFC5714359.1"/>
    </source>
</evidence>
<proteinExistence type="predicted"/>
<evidence type="ECO:0000256" key="1">
    <source>
        <dbReference type="SAM" id="Phobius"/>
    </source>
</evidence>
<comment type="caution">
    <text evidence="2">The sequence shown here is derived from an EMBL/GenBank/DDBJ whole genome shotgun (WGS) entry which is preliminary data.</text>
</comment>
<evidence type="ECO:0000313" key="3">
    <source>
        <dbReference type="Proteomes" id="UP001596142"/>
    </source>
</evidence>
<dbReference type="RefSeq" id="WP_385943006.1">
    <property type="nucleotide sequence ID" value="NZ_JBHSOZ010000010.1"/>
</dbReference>
<keyword evidence="1" id="KW-0812">Transmembrane</keyword>